<evidence type="ECO:0000313" key="2">
    <source>
        <dbReference type="Proteomes" id="UP000294901"/>
    </source>
</evidence>
<name>A0A4R6JPZ4_9ACTN</name>
<dbReference type="EMBL" id="SNWR01000001">
    <property type="protein sequence ID" value="TDO38037.1"/>
    <property type="molecule type" value="Genomic_DNA"/>
</dbReference>
<keyword evidence="2" id="KW-1185">Reference proteome</keyword>
<accession>A0A4R6JPZ4</accession>
<evidence type="ECO:0008006" key="3">
    <source>
        <dbReference type="Google" id="ProtNLM"/>
    </source>
</evidence>
<protein>
    <recommendedName>
        <fullName evidence="3">Bacterial CdiA-CT RNAse A domain-containing protein</fullName>
    </recommendedName>
</protein>
<dbReference type="AlphaFoldDB" id="A0A4R6JPZ4"/>
<evidence type="ECO:0000313" key="1">
    <source>
        <dbReference type="EMBL" id="TDO38037.1"/>
    </source>
</evidence>
<proteinExistence type="predicted"/>
<comment type="caution">
    <text evidence="1">The sequence shown here is derived from an EMBL/GenBank/DDBJ whole genome shotgun (WGS) entry which is preliminary data.</text>
</comment>
<sequence length="161" mass="18306">MSRYDQLGAEPPIVNIARNDSEFTDDGAHTLLHHGPDVTLRRAPTGRTIEGRIYGDDPWDHPETRSYRWTDHTTMNREINRYVRENWENIRNDLALTLRHKGGFDARHRVGEGFYNKGMHGAGPREAEYGATSLVVVRIKLRPGSDPPLLFIDSAYPSGLL</sequence>
<organism evidence="1 2">
    <name type="scientific">Paractinoplanes brasiliensis</name>
    <dbReference type="NCBI Taxonomy" id="52695"/>
    <lineage>
        <taxon>Bacteria</taxon>
        <taxon>Bacillati</taxon>
        <taxon>Actinomycetota</taxon>
        <taxon>Actinomycetes</taxon>
        <taxon>Micromonosporales</taxon>
        <taxon>Micromonosporaceae</taxon>
        <taxon>Paractinoplanes</taxon>
    </lineage>
</organism>
<reference evidence="1 2" key="1">
    <citation type="submission" date="2019-03" db="EMBL/GenBank/DDBJ databases">
        <title>Sequencing the genomes of 1000 actinobacteria strains.</title>
        <authorList>
            <person name="Klenk H.-P."/>
        </authorList>
    </citation>
    <scope>NUCLEOTIDE SEQUENCE [LARGE SCALE GENOMIC DNA]</scope>
    <source>
        <strain evidence="1 2">DSM 43805</strain>
    </source>
</reference>
<dbReference type="Proteomes" id="UP000294901">
    <property type="component" value="Unassembled WGS sequence"/>
</dbReference>
<gene>
    <name evidence="1" type="ORF">C8E87_1679</name>
</gene>